<sequence>MLNSLNGLSSGRNFGYRKLSNNLNNLSEIKTAKTLDIKMDFNKFNENWRKELKLDDNESLNVRRIFSLSGYTKDDKISMWGKINGLDTSISKNESDSLKRFIDSTKALSLDYEFGYAGQVFKVDELIDKFDIKLGTIGTGLGISLVSRDASKLLDADMDVKEFKNKWLEYAVEKILGDRANVKISLEDDSLLITQTSANKRVMFFNQTPQNRVIYENEQSKQQFLDFLKNGFENDKNIGDILNEIAIKTLDAYNVAQEEYNTDDNFTPIQSQSKNNQDYDINKDDKFIYERELLKREQERGIDVLHLMQKLEENGYR</sequence>
<name>A0ABN7KBD1_9BACT</name>
<evidence type="ECO:0000313" key="1">
    <source>
        <dbReference type="EMBL" id="CAD7289410.1"/>
    </source>
</evidence>
<protein>
    <submittedName>
        <fullName evidence="1">Uncharacterized protein</fullName>
    </submittedName>
</protein>
<dbReference type="Proteomes" id="UP000789359">
    <property type="component" value="Unassembled WGS sequence"/>
</dbReference>
<reference evidence="1 2" key="1">
    <citation type="submission" date="2020-11" db="EMBL/GenBank/DDBJ databases">
        <authorList>
            <person name="Peeters C."/>
        </authorList>
    </citation>
    <scope>NUCLEOTIDE SEQUENCE [LARGE SCALE GENOMIC DNA]</scope>
    <source>
        <strain evidence="1 2">LMG 8286</strain>
    </source>
</reference>
<accession>A0ABN7KBD1</accession>
<keyword evidence="2" id="KW-1185">Reference proteome</keyword>
<organism evidence="1 2">
    <name type="scientific">Campylobacter suis</name>
    <dbReference type="NCBI Taxonomy" id="2790657"/>
    <lineage>
        <taxon>Bacteria</taxon>
        <taxon>Pseudomonadati</taxon>
        <taxon>Campylobacterota</taxon>
        <taxon>Epsilonproteobacteria</taxon>
        <taxon>Campylobacterales</taxon>
        <taxon>Campylobacteraceae</taxon>
        <taxon>Campylobacter</taxon>
    </lineage>
</organism>
<gene>
    <name evidence="1" type="ORF">LMG8286_01790</name>
</gene>
<proteinExistence type="predicted"/>
<dbReference type="RefSeq" id="WP_230057518.1">
    <property type="nucleotide sequence ID" value="NZ_CAJHOE010000009.1"/>
</dbReference>
<evidence type="ECO:0000313" key="2">
    <source>
        <dbReference type="Proteomes" id="UP000789359"/>
    </source>
</evidence>
<comment type="caution">
    <text evidence="1">The sequence shown here is derived from an EMBL/GenBank/DDBJ whole genome shotgun (WGS) entry which is preliminary data.</text>
</comment>
<dbReference type="EMBL" id="CAJHOE010000009">
    <property type="protein sequence ID" value="CAD7289410.1"/>
    <property type="molecule type" value="Genomic_DNA"/>
</dbReference>